<evidence type="ECO:0000256" key="3">
    <source>
        <dbReference type="SAM" id="MobiDB-lite"/>
    </source>
</evidence>
<keyword evidence="5" id="KW-1185">Reference proteome</keyword>
<evidence type="ECO:0000313" key="4">
    <source>
        <dbReference type="EMBL" id="KAK4237440.1"/>
    </source>
</evidence>
<dbReference type="AlphaFoldDB" id="A0AAN7HDG1"/>
<evidence type="ECO:0000313" key="5">
    <source>
        <dbReference type="Proteomes" id="UP001303760"/>
    </source>
</evidence>
<sequence>MTDKSIWDKPIPVPERLIEYVDQGIRDKLPPGTQIQGIKKSGASYWAQTAKIVATDEEGNPTPFFIKVHQFEHGKDMVSAEYFSMSLLHSIAPELVAEPLAWGTYTEEPDTYFFLCRFHEFSDELPDQEDFIKVVADLHKRGTSKTGEFGFPITTYGGRNPQTFPMCKSWEECFSKGLEKLFDTEEQTHGPDEEMRSLREGFMTKVIPRLLRPLETEGRTLIPTLVHGDLWDGNVAVDAATNRPMIFDASPLYAHDEYELAPWALIRHNIGRSYIDEYLNYRRLDFPAEPKEDFEDRLLVYALRFDLLSSSLYPGNLHFRGLVLDTMRNLVGKYPLGYEGYLLERGLVPNANIATSNALATGENGEVVAEGFQATSTQERTTPDDGTSGGGGVRIQAEKVDISCVSMGIDE</sequence>
<dbReference type="InterPro" id="IPR011009">
    <property type="entry name" value="Kinase-like_dom_sf"/>
</dbReference>
<name>A0AAN7HDG1_9PEZI</name>
<gene>
    <name evidence="4" type="ORF">C8A03DRAFT_44693</name>
</gene>
<reference evidence="4" key="1">
    <citation type="journal article" date="2023" name="Mol. Phylogenet. Evol.">
        <title>Genome-scale phylogeny and comparative genomics of the fungal order Sordariales.</title>
        <authorList>
            <person name="Hensen N."/>
            <person name="Bonometti L."/>
            <person name="Westerberg I."/>
            <person name="Brannstrom I.O."/>
            <person name="Guillou S."/>
            <person name="Cros-Aarteil S."/>
            <person name="Calhoun S."/>
            <person name="Haridas S."/>
            <person name="Kuo A."/>
            <person name="Mondo S."/>
            <person name="Pangilinan J."/>
            <person name="Riley R."/>
            <person name="LaButti K."/>
            <person name="Andreopoulos B."/>
            <person name="Lipzen A."/>
            <person name="Chen C."/>
            <person name="Yan M."/>
            <person name="Daum C."/>
            <person name="Ng V."/>
            <person name="Clum A."/>
            <person name="Steindorff A."/>
            <person name="Ohm R.A."/>
            <person name="Martin F."/>
            <person name="Silar P."/>
            <person name="Natvig D.O."/>
            <person name="Lalanne C."/>
            <person name="Gautier V."/>
            <person name="Ament-Velasquez S.L."/>
            <person name="Kruys A."/>
            <person name="Hutchinson M.I."/>
            <person name="Powell A.J."/>
            <person name="Barry K."/>
            <person name="Miller A.N."/>
            <person name="Grigoriev I.V."/>
            <person name="Debuchy R."/>
            <person name="Gladieux P."/>
            <person name="Hiltunen Thoren M."/>
            <person name="Johannesson H."/>
        </authorList>
    </citation>
    <scope>NUCLEOTIDE SEQUENCE</scope>
    <source>
        <strain evidence="4">CBS 532.94</strain>
    </source>
</reference>
<dbReference type="EMBL" id="MU860138">
    <property type="protein sequence ID" value="KAK4237440.1"/>
    <property type="molecule type" value="Genomic_DNA"/>
</dbReference>
<dbReference type="PANTHER" id="PTHR12149:SF8">
    <property type="entry name" value="PROTEIN-RIBULOSAMINE 3-KINASE"/>
    <property type="match status" value="1"/>
</dbReference>
<dbReference type="PANTHER" id="PTHR12149">
    <property type="entry name" value="FRUCTOSAMINE 3 KINASE-RELATED PROTEIN"/>
    <property type="match status" value="1"/>
</dbReference>
<dbReference type="Pfam" id="PF03881">
    <property type="entry name" value="Fructosamin_kin"/>
    <property type="match status" value="1"/>
</dbReference>
<proteinExistence type="predicted"/>
<accession>A0AAN7HDG1</accession>
<dbReference type="InterPro" id="IPR016477">
    <property type="entry name" value="Fructo-/Ketosamine-3-kinase"/>
</dbReference>
<reference evidence="4" key="2">
    <citation type="submission" date="2023-05" db="EMBL/GenBank/DDBJ databases">
        <authorList>
            <consortium name="Lawrence Berkeley National Laboratory"/>
            <person name="Steindorff A."/>
            <person name="Hensen N."/>
            <person name="Bonometti L."/>
            <person name="Westerberg I."/>
            <person name="Brannstrom I.O."/>
            <person name="Guillou S."/>
            <person name="Cros-Aarteil S."/>
            <person name="Calhoun S."/>
            <person name="Haridas S."/>
            <person name="Kuo A."/>
            <person name="Mondo S."/>
            <person name="Pangilinan J."/>
            <person name="Riley R."/>
            <person name="Labutti K."/>
            <person name="Andreopoulos B."/>
            <person name="Lipzen A."/>
            <person name="Chen C."/>
            <person name="Yanf M."/>
            <person name="Daum C."/>
            <person name="Ng V."/>
            <person name="Clum A."/>
            <person name="Ohm R."/>
            <person name="Martin F."/>
            <person name="Silar P."/>
            <person name="Natvig D."/>
            <person name="Lalanne C."/>
            <person name="Gautier V."/>
            <person name="Ament-Velasquez S.L."/>
            <person name="Kruys A."/>
            <person name="Hutchinson M.I."/>
            <person name="Powell A.J."/>
            <person name="Barry K."/>
            <person name="Miller A.N."/>
            <person name="Grigoriev I.V."/>
            <person name="Debuchy R."/>
            <person name="Gladieux P."/>
            <person name="Thoren M.H."/>
            <person name="Johannesson H."/>
        </authorList>
    </citation>
    <scope>NUCLEOTIDE SEQUENCE</scope>
    <source>
        <strain evidence="4">CBS 532.94</strain>
    </source>
</reference>
<comment type="caution">
    <text evidence="4">The sequence shown here is derived from an EMBL/GenBank/DDBJ whole genome shotgun (WGS) entry which is preliminary data.</text>
</comment>
<feature type="region of interest" description="Disordered" evidence="3">
    <location>
        <begin position="374"/>
        <end position="393"/>
    </location>
</feature>
<evidence type="ECO:0000256" key="1">
    <source>
        <dbReference type="ARBA" id="ARBA00011961"/>
    </source>
</evidence>
<dbReference type="EC" id="2.7.1.172" evidence="1"/>
<dbReference type="SUPFAM" id="SSF56112">
    <property type="entry name" value="Protein kinase-like (PK-like)"/>
    <property type="match status" value="1"/>
</dbReference>
<dbReference type="Proteomes" id="UP001303760">
    <property type="component" value="Unassembled WGS sequence"/>
</dbReference>
<organism evidence="4 5">
    <name type="scientific">Achaetomium macrosporum</name>
    <dbReference type="NCBI Taxonomy" id="79813"/>
    <lineage>
        <taxon>Eukaryota</taxon>
        <taxon>Fungi</taxon>
        <taxon>Dikarya</taxon>
        <taxon>Ascomycota</taxon>
        <taxon>Pezizomycotina</taxon>
        <taxon>Sordariomycetes</taxon>
        <taxon>Sordariomycetidae</taxon>
        <taxon>Sordariales</taxon>
        <taxon>Chaetomiaceae</taxon>
        <taxon>Achaetomium</taxon>
    </lineage>
</organism>
<comment type="catalytic activity">
    <reaction evidence="2">
        <text>N(6)-D-ribulosyl-L-lysyl-[protein] + ATP = N(6)-(3-O-phospho-D-ribulosyl)-L-lysyl-[protein] + ADP + H(+)</text>
        <dbReference type="Rhea" id="RHEA:48432"/>
        <dbReference type="Rhea" id="RHEA-COMP:12103"/>
        <dbReference type="Rhea" id="RHEA-COMP:12104"/>
        <dbReference type="ChEBI" id="CHEBI:15378"/>
        <dbReference type="ChEBI" id="CHEBI:30616"/>
        <dbReference type="ChEBI" id="CHEBI:90418"/>
        <dbReference type="ChEBI" id="CHEBI:90420"/>
        <dbReference type="ChEBI" id="CHEBI:456216"/>
        <dbReference type="EC" id="2.7.1.172"/>
    </reaction>
    <physiologicalReaction direction="left-to-right" evidence="2">
        <dbReference type="Rhea" id="RHEA:48433"/>
    </physiologicalReaction>
</comment>
<evidence type="ECO:0000256" key="2">
    <source>
        <dbReference type="ARBA" id="ARBA00048655"/>
    </source>
</evidence>
<dbReference type="GO" id="GO:0102193">
    <property type="term" value="F:protein-ribulosamine 3-kinase activity"/>
    <property type="evidence" value="ECO:0007669"/>
    <property type="project" value="UniProtKB-EC"/>
</dbReference>
<protein>
    <recommendedName>
        <fullName evidence="1">protein-ribulosamine 3-kinase</fullName>
        <ecNumber evidence="1">2.7.1.172</ecNumber>
    </recommendedName>
</protein>
<dbReference type="Gene3D" id="3.90.1200.10">
    <property type="match status" value="1"/>
</dbReference>